<protein>
    <submittedName>
        <fullName evidence="2">Type II toxin-antitoxin system RelE/ParE family toxin</fullName>
    </submittedName>
</protein>
<sequence length="83" mass="9439">MKKIAYSKSSLKVLRRLPTNEAKRITQKIEQYASDPQSMANNVKALTSSPYIRLRVGDWRVIMDDQGSVLEILKIGPRGSVYE</sequence>
<keyword evidence="1" id="KW-1277">Toxin-antitoxin system</keyword>
<evidence type="ECO:0000256" key="1">
    <source>
        <dbReference type="ARBA" id="ARBA00022649"/>
    </source>
</evidence>
<comment type="caution">
    <text evidence="2">The sequence shown here is derived from an EMBL/GenBank/DDBJ whole genome shotgun (WGS) entry which is preliminary data.</text>
</comment>
<proteinExistence type="predicted"/>
<dbReference type="InterPro" id="IPR007712">
    <property type="entry name" value="RelE/ParE_toxin"/>
</dbReference>
<dbReference type="Pfam" id="PF05016">
    <property type="entry name" value="ParE_toxin"/>
    <property type="match status" value="1"/>
</dbReference>
<accession>A0ABD6G7R5</accession>
<dbReference type="RefSeq" id="WP_071206464.1">
    <property type="nucleotide sequence ID" value="NZ_CP118259.1"/>
</dbReference>
<dbReference type="EMBL" id="MBEV02000003">
    <property type="protein sequence ID" value="MUP04761.1"/>
    <property type="molecule type" value="Genomic_DNA"/>
</dbReference>
<dbReference type="Gene3D" id="3.30.2310.20">
    <property type="entry name" value="RelE-like"/>
    <property type="match status" value="1"/>
</dbReference>
<name>A0ABD6G7R5_AGRVI</name>
<reference evidence="2 3" key="1">
    <citation type="submission" date="2019-11" db="EMBL/GenBank/DDBJ databases">
        <title>Whole-genome sequencing of Allorhizobium vitis.</title>
        <authorList>
            <person name="Gan H.M."/>
            <person name="Savka M.A."/>
        </authorList>
    </citation>
    <scope>NUCLEOTIDE SEQUENCE [LARGE SCALE GENOMIC DNA]</scope>
    <source>
        <strain evidence="2 3">AB4</strain>
    </source>
</reference>
<evidence type="ECO:0000313" key="3">
    <source>
        <dbReference type="Proteomes" id="UP000175993"/>
    </source>
</evidence>
<dbReference type="SUPFAM" id="SSF143011">
    <property type="entry name" value="RelE-like"/>
    <property type="match status" value="1"/>
</dbReference>
<dbReference type="Proteomes" id="UP000175993">
    <property type="component" value="Unassembled WGS sequence"/>
</dbReference>
<dbReference type="AlphaFoldDB" id="A0ABD6G7R5"/>
<organism evidence="2 3">
    <name type="scientific">Agrobacterium vitis</name>
    <name type="common">Rhizobium vitis</name>
    <dbReference type="NCBI Taxonomy" id="373"/>
    <lineage>
        <taxon>Bacteria</taxon>
        <taxon>Pseudomonadati</taxon>
        <taxon>Pseudomonadota</taxon>
        <taxon>Alphaproteobacteria</taxon>
        <taxon>Hyphomicrobiales</taxon>
        <taxon>Rhizobiaceae</taxon>
        <taxon>Rhizobium/Agrobacterium group</taxon>
        <taxon>Agrobacterium</taxon>
    </lineage>
</organism>
<evidence type="ECO:0000313" key="2">
    <source>
        <dbReference type="EMBL" id="MUP04761.1"/>
    </source>
</evidence>
<gene>
    <name evidence="2" type="ORF">BBI04_008030</name>
</gene>
<dbReference type="InterPro" id="IPR035093">
    <property type="entry name" value="RelE/ParE_toxin_dom_sf"/>
</dbReference>